<dbReference type="GO" id="GO:0005737">
    <property type="term" value="C:cytoplasm"/>
    <property type="evidence" value="ECO:0007669"/>
    <property type="project" value="TreeGrafter"/>
</dbReference>
<dbReference type="Gene3D" id="2.60.40.640">
    <property type="match status" value="1"/>
</dbReference>
<evidence type="ECO:0000256" key="2">
    <source>
        <dbReference type="ARBA" id="ARBA00022606"/>
    </source>
</evidence>
<dbReference type="PANTHER" id="PTHR11792:SF23">
    <property type="entry name" value="PHOSRESTIN-1"/>
    <property type="match status" value="1"/>
</dbReference>
<proteinExistence type="inferred from homology"/>
<dbReference type="GO" id="GO:0007165">
    <property type="term" value="P:signal transduction"/>
    <property type="evidence" value="ECO:0007669"/>
    <property type="project" value="InterPro"/>
</dbReference>
<dbReference type="AlphaFoldDB" id="A0A8E0VHA4"/>
<accession>A0A8E0VHA4</accession>
<dbReference type="InterPro" id="IPR011022">
    <property type="entry name" value="Arrestin_C-like"/>
</dbReference>
<comment type="caution">
    <text evidence="4">The sequence shown here is derived from an EMBL/GenBank/DDBJ whole genome shotgun (WGS) entry which is preliminary data.</text>
</comment>
<feature type="domain" description="Arrestin C-terminal-like" evidence="3">
    <location>
        <begin position="194"/>
        <end position="375"/>
    </location>
</feature>
<keyword evidence="2" id="KW-0716">Sensory transduction</keyword>
<sequence>MISCSCRYGREDLDVLGLTFQKDLLLCVRKMWPPSSQSSKTVKSKSTRSWKCHRHKESIKNKEIENSTTQTSVLERLAESSQNEEVIFTSGFEHSYAQRRLMARLGPKAYPFRIKIPPFAPSSITIQPSEEEADKLCGVTYELSAFIGKRMSESNMQNSSVSILIRKLTSGPPLHLRPIRPSCVQNTKAPMFECYGTITVTLNLDKSLFYHDENIPVQLSVENASRLSIRKVRIAILQIAELYMVTKGSYRSVVDSLRVRDGVPIGSGTKDWTQKFVLQAALTDVNKKRGLALDGLLRNEKASLASSTVYRIPPNGTPYHEMLWSTFGDILQSYETNVAKELQGIIISYVVRAQCWVGLSVITAQIPFLLMHPSSTDSVNGHNKFTVKPKW</sequence>
<comment type="similarity">
    <text evidence="1">Belongs to the arrestin family.</text>
</comment>
<dbReference type="Pfam" id="PF02752">
    <property type="entry name" value="Arrestin_C"/>
    <property type="match status" value="1"/>
</dbReference>
<dbReference type="GO" id="GO:0001664">
    <property type="term" value="F:G protein-coupled receptor binding"/>
    <property type="evidence" value="ECO:0007669"/>
    <property type="project" value="TreeGrafter"/>
</dbReference>
<protein>
    <submittedName>
        <fullName evidence="4">Beta-arrestin</fullName>
    </submittedName>
</protein>
<dbReference type="InterPro" id="IPR000698">
    <property type="entry name" value="Arrestin"/>
</dbReference>
<gene>
    <name evidence="4" type="ORF">FBUS_03315</name>
</gene>
<dbReference type="SUPFAM" id="SSF81296">
    <property type="entry name" value="E set domains"/>
    <property type="match status" value="3"/>
</dbReference>
<evidence type="ECO:0000313" key="4">
    <source>
        <dbReference type="EMBL" id="KAA0188214.1"/>
    </source>
</evidence>
<name>A0A8E0VHA4_9TREM</name>
<dbReference type="InterPro" id="IPR014756">
    <property type="entry name" value="Ig_E-set"/>
</dbReference>
<dbReference type="Pfam" id="PF00339">
    <property type="entry name" value="Arrestin_N"/>
    <property type="match status" value="1"/>
</dbReference>
<evidence type="ECO:0000313" key="5">
    <source>
        <dbReference type="Proteomes" id="UP000728185"/>
    </source>
</evidence>
<dbReference type="PANTHER" id="PTHR11792">
    <property type="entry name" value="ARRESTIN"/>
    <property type="match status" value="1"/>
</dbReference>
<dbReference type="InterPro" id="IPR011021">
    <property type="entry name" value="Arrestin-like_N"/>
</dbReference>
<dbReference type="OrthoDB" id="298939at2759"/>
<dbReference type="InterPro" id="IPR014752">
    <property type="entry name" value="Arrestin-like_C"/>
</dbReference>
<organism evidence="4 5">
    <name type="scientific">Fasciolopsis buskii</name>
    <dbReference type="NCBI Taxonomy" id="27845"/>
    <lineage>
        <taxon>Eukaryota</taxon>
        <taxon>Metazoa</taxon>
        <taxon>Spiralia</taxon>
        <taxon>Lophotrochozoa</taxon>
        <taxon>Platyhelminthes</taxon>
        <taxon>Trematoda</taxon>
        <taxon>Digenea</taxon>
        <taxon>Plagiorchiida</taxon>
        <taxon>Echinostomata</taxon>
        <taxon>Echinostomatoidea</taxon>
        <taxon>Fasciolidae</taxon>
        <taxon>Fasciolopsis</taxon>
    </lineage>
</organism>
<dbReference type="SMART" id="SM01017">
    <property type="entry name" value="Arrestin_C"/>
    <property type="match status" value="1"/>
</dbReference>
<dbReference type="Proteomes" id="UP000728185">
    <property type="component" value="Unassembled WGS sequence"/>
</dbReference>
<dbReference type="Gene3D" id="2.60.40.840">
    <property type="match status" value="1"/>
</dbReference>
<reference evidence="4" key="1">
    <citation type="submission" date="2019-05" db="EMBL/GenBank/DDBJ databases">
        <title>Annotation for the trematode Fasciolopsis buski.</title>
        <authorList>
            <person name="Choi Y.-J."/>
        </authorList>
    </citation>
    <scope>NUCLEOTIDE SEQUENCE</scope>
    <source>
        <strain evidence="4">HT</strain>
        <tissue evidence="4">Whole worm</tissue>
    </source>
</reference>
<evidence type="ECO:0000259" key="3">
    <source>
        <dbReference type="SMART" id="SM01017"/>
    </source>
</evidence>
<dbReference type="EMBL" id="LUCM01008552">
    <property type="protein sequence ID" value="KAA0188214.1"/>
    <property type="molecule type" value="Genomic_DNA"/>
</dbReference>
<keyword evidence="5" id="KW-1185">Reference proteome</keyword>
<dbReference type="InterPro" id="IPR014753">
    <property type="entry name" value="Arrestin_N"/>
</dbReference>
<dbReference type="GO" id="GO:0002031">
    <property type="term" value="P:G protein-coupled receptor internalization"/>
    <property type="evidence" value="ECO:0007669"/>
    <property type="project" value="TreeGrafter"/>
</dbReference>
<evidence type="ECO:0000256" key="1">
    <source>
        <dbReference type="ARBA" id="ARBA00005298"/>
    </source>
</evidence>